<dbReference type="EMBL" id="PP511792">
    <property type="protein sequence ID" value="XCD07582.1"/>
    <property type="molecule type" value="Genomic_DNA"/>
</dbReference>
<reference evidence="1" key="1">
    <citation type="submission" date="2024-03" db="EMBL/GenBank/DDBJ databases">
        <title>Diverse circular DNA viruses in blood, oral, and fecal samples of captive lemurs.</title>
        <authorList>
            <person name="Paietta E.N."/>
            <person name="Kraberger S."/>
            <person name="Lund M.C."/>
            <person name="Custer J.M."/>
            <person name="Vargas K.M."/>
            <person name="Ehmke E.E."/>
            <person name="Yoder A.D."/>
            <person name="Varsani A."/>
        </authorList>
    </citation>
    <scope>NUCLEOTIDE SEQUENCE</scope>
    <source>
        <strain evidence="1">Duke_28FS_2</strain>
    </source>
</reference>
<proteinExistence type="predicted"/>
<name>A0AAU8B5J1_9CAUD</name>
<accession>A0AAU8B5J1</accession>
<protein>
    <submittedName>
        <fullName evidence="1">Uncharacterized protein</fullName>
    </submittedName>
</protein>
<sequence length="53" mass="6103">MGDTVWTFSAIKGFVTSFEAPDIEWIIEETKYFGKEIFLTRDEAEAALKENAR</sequence>
<evidence type="ECO:0000313" key="1">
    <source>
        <dbReference type="EMBL" id="XCD07582.1"/>
    </source>
</evidence>
<organism evidence="1">
    <name type="scientific">Dulem virus 33</name>
    <dbReference type="NCBI Taxonomy" id="3145751"/>
    <lineage>
        <taxon>Viruses</taxon>
        <taxon>Duplodnaviria</taxon>
        <taxon>Heunggongvirae</taxon>
        <taxon>Uroviricota</taxon>
        <taxon>Caudoviricetes</taxon>
    </lineage>
</organism>